<name>A0A0B7KQZ7_BIOOC</name>
<reference evidence="2" key="1">
    <citation type="submission" date="2015-01" db="EMBL/GenBank/DDBJ databases">
        <authorList>
            <person name="Durling Mikael"/>
        </authorList>
    </citation>
    <scope>NUCLEOTIDE SEQUENCE</scope>
</reference>
<dbReference type="EMBL" id="CDPU01000189">
    <property type="protein sequence ID" value="CEO57937.1"/>
    <property type="molecule type" value="Genomic_DNA"/>
</dbReference>
<sequence length="234" mass="26089">MVLPLLLAGPTSTGETLEDLIAEHKRRVNIIRQSTARLYDAIPSQQPRVLKSRVKNMVSHSNLTSSSPRTEVRQEHQQEQNPDLKPGLTDPQSPIDTAFRICTELLATPLGMGSSVGPVRILDLGGLEAGLLRKKPRDAEFCDYAVHTTNSLASLPYPDACLDIFFCTALAQRCSIQTFGHRYGPQSRTFMKDMRDCLVECHRLLVPGGRLEYIFFQDGLMKAGPLITDIEHFL</sequence>
<evidence type="ECO:0000256" key="1">
    <source>
        <dbReference type="SAM" id="MobiDB-lite"/>
    </source>
</evidence>
<dbReference type="AlphaFoldDB" id="A0A0B7KQZ7"/>
<organism evidence="2">
    <name type="scientific">Bionectria ochroleuca</name>
    <name type="common">Gliocladium roseum</name>
    <dbReference type="NCBI Taxonomy" id="29856"/>
    <lineage>
        <taxon>Eukaryota</taxon>
        <taxon>Fungi</taxon>
        <taxon>Dikarya</taxon>
        <taxon>Ascomycota</taxon>
        <taxon>Pezizomycotina</taxon>
        <taxon>Sordariomycetes</taxon>
        <taxon>Hypocreomycetidae</taxon>
        <taxon>Hypocreales</taxon>
        <taxon>Bionectriaceae</taxon>
        <taxon>Clonostachys</taxon>
    </lineage>
</organism>
<proteinExistence type="predicted"/>
<evidence type="ECO:0000313" key="2">
    <source>
        <dbReference type="EMBL" id="CEO57937.1"/>
    </source>
</evidence>
<protein>
    <submittedName>
        <fullName evidence="2">Uncharacterized protein</fullName>
    </submittedName>
</protein>
<feature type="compositionally biased region" description="Polar residues" evidence="1">
    <location>
        <begin position="59"/>
        <end position="69"/>
    </location>
</feature>
<feature type="region of interest" description="Disordered" evidence="1">
    <location>
        <begin position="59"/>
        <end position="91"/>
    </location>
</feature>
<accession>A0A0B7KQZ7</accession>
<gene>
    <name evidence="2" type="ORF">BN869_000013995_1</name>
</gene>